<comment type="caution">
    <text evidence="10">The sequence shown here is derived from an EMBL/GenBank/DDBJ whole genome shotgun (WGS) entry which is preliminary data.</text>
</comment>
<dbReference type="AlphaFoldDB" id="A0AA39H257"/>
<keyword evidence="3 7" id="KW-0812">Transmembrane</keyword>
<evidence type="ECO:0000256" key="2">
    <source>
        <dbReference type="ARBA" id="ARBA00009037"/>
    </source>
</evidence>
<dbReference type="GO" id="GO:0033176">
    <property type="term" value="C:proton-transporting V-type ATPase complex"/>
    <property type="evidence" value="ECO:0007669"/>
    <property type="project" value="TreeGrafter"/>
</dbReference>
<accession>A0AA39H257</accession>
<evidence type="ECO:0000313" key="11">
    <source>
        <dbReference type="Proteomes" id="UP001175271"/>
    </source>
</evidence>
<dbReference type="GO" id="GO:0030641">
    <property type="term" value="P:regulation of cellular pH"/>
    <property type="evidence" value="ECO:0007669"/>
    <property type="project" value="TreeGrafter"/>
</dbReference>
<feature type="chain" id="PRO_5041376292" description="V-type proton ATPase subunit S1/VOA1 transmembrane domain-containing protein" evidence="8">
    <location>
        <begin position="17"/>
        <end position="460"/>
    </location>
</feature>
<gene>
    <name evidence="10" type="ORF">QR680_002297</name>
</gene>
<dbReference type="InterPro" id="IPR046756">
    <property type="entry name" value="VAS1/VOA1_TM"/>
</dbReference>
<reference evidence="10" key="1">
    <citation type="submission" date="2023-06" db="EMBL/GenBank/DDBJ databases">
        <title>Genomic analysis of the entomopathogenic nematode Steinernema hermaphroditum.</title>
        <authorList>
            <person name="Schwarz E.M."/>
            <person name="Heppert J.K."/>
            <person name="Baniya A."/>
            <person name="Schwartz H.T."/>
            <person name="Tan C.-H."/>
            <person name="Antoshechkin I."/>
            <person name="Sternberg P.W."/>
            <person name="Goodrich-Blair H."/>
            <person name="Dillman A.R."/>
        </authorList>
    </citation>
    <scope>NUCLEOTIDE SEQUENCE</scope>
    <source>
        <strain evidence="10">PS9179</strain>
        <tissue evidence="10">Whole animal</tissue>
    </source>
</reference>
<dbReference type="EMBL" id="JAUCMV010000005">
    <property type="protein sequence ID" value="KAK0397840.1"/>
    <property type="molecule type" value="Genomic_DNA"/>
</dbReference>
<evidence type="ECO:0000259" key="9">
    <source>
        <dbReference type="Pfam" id="PF20520"/>
    </source>
</evidence>
<proteinExistence type="inferred from homology"/>
<evidence type="ECO:0000256" key="8">
    <source>
        <dbReference type="SAM" id="SignalP"/>
    </source>
</evidence>
<dbReference type="Pfam" id="PF20520">
    <property type="entry name" value="Ac45-VOA1_TM"/>
    <property type="match status" value="1"/>
</dbReference>
<evidence type="ECO:0000256" key="7">
    <source>
        <dbReference type="SAM" id="Phobius"/>
    </source>
</evidence>
<organism evidence="10 11">
    <name type="scientific">Steinernema hermaphroditum</name>
    <dbReference type="NCBI Taxonomy" id="289476"/>
    <lineage>
        <taxon>Eukaryota</taxon>
        <taxon>Metazoa</taxon>
        <taxon>Ecdysozoa</taxon>
        <taxon>Nematoda</taxon>
        <taxon>Chromadorea</taxon>
        <taxon>Rhabditida</taxon>
        <taxon>Tylenchina</taxon>
        <taxon>Panagrolaimomorpha</taxon>
        <taxon>Strongyloidoidea</taxon>
        <taxon>Steinernematidae</taxon>
        <taxon>Steinernema</taxon>
    </lineage>
</organism>
<keyword evidence="5 7" id="KW-0472">Membrane</keyword>
<dbReference type="GO" id="GO:0001671">
    <property type="term" value="F:ATPase activator activity"/>
    <property type="evidence" value="ECO:0007669"/>
    <property type="project" value="TreeGrafter"/>
</dbReference>
<dbReference type="PANTHER" id="PTHR12471:SF7">
    <property type="entry name" value="V-TYPE PROTON ATPASE SUBUNIT S1"/>
    <property type="match status" value="1"/>
</dbReference>
<evidence type="ECO:0000313" key="10">
    <source>
        <dbReference type="EMBL" id="KAK0397840.1"/>
    </source>
</evidence>
<dbReference type="PANTHER" id="PTHR12471">
    <property type="entry name" value="VACUOLAR ATP SYNTHASE SUBUNIT S1"/>
    <property type="match status" value="1"/>
</dbReference>
<dbReference type="InterPro" id="IPR008388">
    <property type="entry name" value="Ac45_acc_su"/>
</dbReference>
<feature type="domain" description="V-type proton ATPase subunit S1/VOA1 transmembrane" evidence="9">
    <location>
        <begin position="410"/>
        <end position="448"/>
    </location>
</feature>
<feature type="transmembrane region" description="Helical" evidence="7">
    <location>
        <begin position="412"/>
        <end position="437"/>
    </location>
</feature>
<feature type="compositionally biased region" description="Basic residues" evidence="6">
    <location>
        <begin position="158"/>
        <end position="171"/>
    </location>
</feature>
<keyword evidence="4 7" id="KW-1133">Transmembrane helix</keyword>
<evidence type="ECO:0000256" key="4">
    <source>
        <dbReference type="ARBA" id="ARBA00022989"/>
    </source>
</evidence>
<dbReference type="Proteomes" id="UP001175271">
    <property type="component" value="Unassembled WGS sequence"/>
</dbReference>
<protein>
    <recommendedName>
        <fullName evidence="9">V-type proton ATPase subunit S1/VOA1 transmembrane domain-containing protein</fullName>
    </recommendedName>
</protein>
<keyword evidence="8" id="KW-0732">Signal</keyword>
<feature type="signal peptide" evidence="8">
    <location>
        <begin position="1"/>
        <end position="16"/>
    </location>
</feature>
<sequence>MRLLIAVAVMAACSLANDNSDDLLWTTEDIESEDSIEDHLNKETPFLIYTFKDFSVALFEQYNSDRKWNTNLLKSIKSSKQFHTGVVSDTIEVNKDSGTVVKEVSSWEELEDAFAADMSTIGDKKYSALIIKPESVVFVKSNHRVKRVSIKTKPSQGARRKQPTSRLRSKSRKDELDFPIVLPPYHKSEKYPVSEENPENFGNCLLYLEGITVIVHKADSTPGYVAALIGNNENHKYLFADDDVQCVATSRKNTAFDSVRGEYSFDVTVKVAPEGVVAVYDKSPMFEVVDSISFKLLFNTTSPKTWELVNVELSEITINPVQGSSYVNEKLTIDEAVSAKPKHMNVYSTDPYGYGCSDTQAVFYPVESRSRNKYQVGIAFHNFQVELYGVYRDEKNDKIRFSQNVNDCVGTFSAGSLMGIIVAIILASILIFAFLMLNSVQTMDRFDDPKQKQIVINVRE</sequence>
<evidence type="ECO:0000256" key="3">
    <source>
        <dbReference type="ARBA" id="ARBA00022692"/>
    </source>
</evidence>
<keyword evidence="11" id="KW-1185">Reference proteome</keyword>
<feature type="region of interest" description="Disordered" evidence="6">
    <location>
        <begin position="150"/>
        <end position="172"/>
    </location>
</feature>
<evidence type="ECO:0000256" key="1">
    <source>
        <dbReference type="ARBA" id="ARBA00004167"/>
    </source>
</evidence>
<comment type="similarity">
    <text evidence="2">Belongs to the vacuolar ATPase subunit S1 family.</text>
</comment>
<name>A0AA39H257_9BILA</name>
<evidence type="ECO:0000256" key="5">
    <source>
        <dbReference type="ARBA" id="ARBA00023136"/>
    </source>
</evidence>
<evidence type="ECO:0000256" key="6">
    <source>
        <dbReference type="SAM" id="MobiDB-lite"/>
    </source>
</evidence>
<comment type="subcellular location">
    <subcellularLocation>
        <location evidence="1">Membrane</location>
        <topology evidence="1">Single-pass membrane protein</topology>
    </subcellularLocation>
</comment>